<feature type="region of interest" description="Disordered" evidence="1">
    <location>
        <begin position="47"/>
        <end position="70"/>
    </location>
</feature>
<keyword evidence="3" id="KW-1185">Reference proteome</keyword>
<comment type="caution">
    <text evidence="2">The sequence shown here is derived from an EMBL/GenBank/DDBJ whole genome shotgun (WGS) entry which is preliminary data.</text>
</comment>
<protein>
    <submittedName>
        <fullName evidence="2">Uncharacterized protein</fullName>
    </submittedName>
</protein>
<evidence type="ECO:0000256" key="1">
    <source>
        <dbReference type="SAM" id="MobiDB-lite"/>
    </source>
</evidence>
<dbReference type="Proteomes" id="UP000799429">
    <property type="component" value="Unassembled WGS sequence"/>
</dbReference>
<organism evidence="2 3">
    <name type="scientific">Patellaria atrata CBS 101060</name>
    <dbReference type="NCBI Taxonomy" id="1346257"/>
    <lineage>
        <taxon>Eukaryota</taxon>
        <taxon>Fungi</taxon>
        <taxon>Dikarya</taxon>
        <taxon>Ascomycota</taxon>
        <taxon>Pezizomycotina</taxon>
        <taxon>Dothideomycetes</taxon>
        <taxon>Dothideomycetes incertae sedis</taxon>
        <taxon>Patellariales</taxon>
        <taxon>Patellariaceae</taxon>
        <taxon>Patellaria</taxon>
    </lineage>
</organism>
<gene>
    <name evidence="2" type="ORF">M501DRAFT_995207</name>
</gene>
<feature type="compositionally biased region" description="Acidic residues" evidence="1">
    <location>
        <begin position="49"/>
        <end position="62"/>
    </location>
</feature>
<reference evidence="2" key="1">
    <citation type="journal article" date="2020" name="Stud. Mycol.">
        <title>101 Dothideomycetes genomes: a test case for predicting lifestyles and emergence of pathogens.</title>
        <authorList>
            <person name="Haridas S."/>
            <person name="Albert R."/>
            <person name="Binder M."/>
            <person name="Bloem J."/>
            <person name="Labutti K."/>
            <person name="Salamov A."/>
            <person name="Andreopoulos B."/>
            <person name="Baker S."/>
            <person name="Barry K."/>
            <person name="Bills G."/>
            <person name="Bluhm B."/>
            <person name="Cannon C."/>
            <person name="Castanera R."/>
            <person name="Culley D."/>
            <person name="Daum C."/>
            <person name="Ezra D."/>
            <person name="Gonzalez J."/>
            <person name="Henrissat B."/>
            <person name="Kuo A."/>
            <person name="Liang C."/>
            <person name="Lipzen A."/>
            <person name="Lutzoni F."/>
            <person name="Magnuson J."/>
            <person name="Mondo S."/>
            <person name="Nolan M."/>
            <person name="Ohm R."/>
            <person name="Pangilinan J."/>
            <person name="Park H.-J."/>
            <person name="Ramirez L."/>
            <person name="Alfaro M."/>
            <person name="Sun H."/>
            <person name="Tritt A."/>
            <person name="Yoshinaga Y."/>
            <person name="Zwiers L.-H."/>
            <person name="Turgeon B."/>
            <person name="Goodwin S."/>
            <person name="Spatafora J."/>
            <person name="Crous P."/>
            <person name="Grigoriev I."/>
        </authorList>
    </citation>
    <scope>NUCLEOTIDE SEQUENCE</scope>
    <source>
        <strain evidence="2">CBS 101060</strain>
    </source>
</reference>
<dbReference type="AlphaFoldDB" id="A0A9P4S8P4"/>
<sequence>MPRIRTPRRPTIFDPDYGNDSDTSSIASLTRALNFISDLDQTARLARDVEDEDEEDSEELDRETEGGSCDCESGYNSEDEVNMNVQNVHEPVALWSNWRQLRDVHFPENITSASFFDEASDIDLDEYDFYSDEEDEDGVWTALENGWSAQVPGIGVHMNVFLQFGNLVIQMVTENGSLYEMEYGALMDPSFDSPVGSVAGRFGRGRRPENVATVAPGAPAV</sequence>
<evidence type="ECO:0000313" key="3">
    <source>
        <dbReference type="Proteomes" id="UP000799429"/>
    </source>
</evidence>
<name>A0A9P4S8P4_9PEZI</name>
<evidence type="ECO:0000313" key="2">
    <source>
        <dbReference type="EMBL" id="KAF2837949.1"/>
    </source>
</evidence>
<feature type="region of interest" description="Disordered" evidence="1">
    <location>
        <begin position="1"/>
        <end position="23"/>
    </location>
</feature>
<accession>A0A9P4S8P4</accession>
<dbReference type="EMBL" id="MU006098">
    <property type="protein sequence ID" value="KAF2837949.1"/>
    <property type="molecule type" value="Genomic_DNA"/>
</dbReference>
<proteinExistence type="predicted"/>